<dbReference type="Gene3D" id="3.30.70.270">
    <property type="match status" value="2"/>
</dbReference>
<proteinExistence type="predicted"/>
<protein>
    <submittedName>
        <fullName evidence="4">Reverse transcriptase domain-containing protein</fullName>
    </submittedName>
</protein>
<dbReference type="InterPro" id="IPR043502">
    <property type="entry name" value="DNA/RNA_pol_sf"/>
</dbReference>
<reference evidence="4" key="2">
    <citation type="submission" date="2022-01" db="EMBL/GenBank/DDBJ databases">
        <authorList>
            <person name="Yamashiro T."/>
            <person name="Shiraishi A."/>
            <person name="Satake H."/>
            <person name="Nakayama K."/>
        </authorList>
    </citation>
    <scope>NUCLEOTIDE SEQUENCE</scope>
</reference>
<keyword evidence="4" id="KW-0808">Transferase</keyword>
<comment type="caution">
    <text evidence="4">The sequence shown here is derived from an EMBL/GenBank/DDBJ whole genome shotgun (WGS) entry which is preliminary data.</text>
</comment>
<sequence>MEVFMDDFSVFEDSFSSCLSHLDKMIKRCEDTNLVLNWEKCHFMVKEGIVLGHKISKSGIEVDKAKVDVIAKLPHPTFVKGIRSFLGHAGFYRRFIQYFSKIARPMTHLLENDTPFIFSNECVESFNILKNKLTEAPILVAPNWDLPFEIMCDDSDFAVGAVLGQRKTKHFQPIHYASKTMTNAQAHYTTTEKELLAVVYDFEKFRPYLVVTPRQGGNARRKQEWISQKGSSSPQYPLSFKNAPRKNSKRKMKSKFTNFGKCSNNFTSISLLPML</sequence>
<dbReference type="Gene3D" id="3.10.20.370">
    <property type="match status" value="1"/>
</dbReference>
<accession>A0ABQ5ECL0</accession>
<keyword evidence="4" id="KW-0695">RNA-directed DNA polymerase</keyword>
<keyword evidence="1" id="KW-0511">Multifunctional enzyme</keyword>
<gene>
    <name evidence="4" type="ORF">Tco_0974738</name>
</gene>
<evidence type="ECO:0000256" key="1">
    <source>
        <dbReference type="ARBA" id="ARBA00023268"/>
    </source>
</evidence>
<feature type="domain" description="Reverse transcriptase/retrotransposon-derived protein RNase H-like" evidence="3">
    <location>
        <begin position="119"/>
        <end position="210"/>
    </location>
</feature>
<dbReference type="Proteomes" id="UP001151760">
    <property type="component" value="Unassembled WGS sequence"/>
</dbReference>
<dbReference type="SUPFAM" id="SSF56672">
    <property type="entry name" value="DNA/RNA polymerases"/>
    <property type="match status" value="1"/>
</dbReference>
<evidence type="ECO:0000259" key="3">
    <source>
        <dbReference type="Pfam" id="PF17919"/>
    </source>
</evidence>
<keyword evidence="4" id="KW-0548">Nucleotidyltransferase</keyword>
<evidence type="ECO:0000256" key="2">
    <source>
        <dbReference type="SAM" id="MobiDB-lite"/>
    </source>
</evidence>
<dbReference type="Pfam" id="PF17919">
    <property type="entry name" value="RT_RNaseH_2"/>
    <property type="match status" value="1"/>
</dbReference>
<evidence type="ECO:0000313" key="4">
    <source>
        <dbReference type="EMBL" id="GJT48581.1"/>
    </source>
</evidence>
<dbReference type="GO" id="GO:0003964">
    <property type="term" value="F:RNA-directed DNA polymerase activity"/>
    <property type="evidence" value="ECO:0007669"/>
    <property type="project" value="UniProtKB-KW"/>
</dbReference>
<dbReference type="InterPro" id="IPR043128">
    <property type="entry name" value="Rev_trsase/Diguanyl_cyclase"/>
</dbReference>
<organism evidence="4 5">
    <name type="scientific">Tanacetum coccineum</name>
    <dbReference type="NCBI Taxonomy" id="301880"/>
    <lineage>
        <taxon>Eukaryota</taxon>
        <taxon>Viridiplantae</taxon>
        <taxon>Streptophyta</taxon>
        <taxon>Embryophyta</taxon>
        <taxon>Tracheophyta</taxon>
        <taxon>Spermatophyta</taxon>
        <taxon>Magnoliopsida</taxon>
        <taxon>eudicotyledons</taxon>
        <taxon>Gunneridae</taxon>
        <taxon>Pentapetalae</taxon>
        <taxon>asterids</taxon>
        <taxon>campanulids</taxon>
        <taxon>Asterales</taxon>
        <taxon>Asteraceae</taxon>
        <taxon>Asteroideae</taxon>
        <taxon>Anthemideae</taxon>
        <taxon>Anthemidinae</taxon>
        <taxon>Tanacetum</taxon>
    </lineage>
</organism>
<feature type="compositionally biased region" description="Polar residues" evidence="2">
    <location>
        <begin position="226"/>
        <end position="236"/>
    </location>
</feature>
<dbReference type="EMBL" id="BQNB010016166">
    <property type="protein sequence ID" value="GJT48581.1"/>
    <property type="molecule type" value="Genomic_DNA"/>
</dbReference>
<dbReference type="PANTHER" id="PTHR37984">
    <property type="entry name" value="PROTEIN CBG26694"/>
    <property type="match status" value="1"/>
</dbReference>
<reference evidence="4" key="1">
    <citation type="journal article" date="2022" name="Int. J. Mol. Sci.">
        <title>Draft Genome of Tanacetum Coccineum: Genomic Comparison of Closely Related Tanacetum-Family Plants.</title>
        <authorList>
            <person name="Yamashiro T."/>
            <person name="Shiraishi A."/>
            <person name="Nakayama K."/>
            <person name="Satake H."/>
        </authorList>
    </citation>
    <scope>NUCLEOTIDE SEQUENCE</scope>
</reference>
<keyword evidence="5" id="KW-1185">Reference proteome</keyword>
<evidence type="ECO:0000313" key="5">
    <source>
        <dbReference type="Proteomes" id="UP001151760"/>
    </source>
</evidence>
<dbReference type="InterPro" id="IPR050951">
    <property type="entry name" value="Retrovirus_Pol_polyprotein"/>
</dbReference>
<dbReference type="InterPro" id="IPR041577">
    <property type="entry name" value="RT_RNaseH_2"/>
</dbReference>
<dbReference type="PANTHER" id="PTHR37984:SF5">
    <property type="entry name" value="PROTEIN NYNRIN-LIKE"/>
    <property type="match status" value="1"/>
</dbReference>
<name>A0ABQ5ECL0_9ASTR</name>
<feature type="region of interest" description="Disordered" evidence="2">
    <location>
        <begin position="226"/>
        <end position="251"/>
    </location>
</feature>